<protein>
    <submittedName>
        <fullName evidence="2">Uncharacterized protein</fullName>
    </submittedName>
</protein>
<evidence type="ECO:0000256" key="1">
    <source>
        <dbReference type="SAM" id="MobiDB-lite"/>
    </source>
</evidence>
<feature type="non-terminal residue" evidence="2">
    <location>
        <position position="1"/>
    </location>
</feature>
<feature type="non-terminal residue" evidence="2">
    <location>
        <position position="28"/>
    </location>
</feature>
<gene>
    <name evidence="2" type="ORF">METZ01_LOCUS447215</name>
</gene>
<sequence length="28" mass="3239">RLGDMPSRVGHRPPLHTPFIRRSNITIN</sequence>
<accession>A0A382ZFV6</accession>
<name>A0A382ZFV6_9ZZZZ</name>
<organism evidence="2">
    <name type="scientific">marine metagenome</name>
    <dbReference type="NCBI Taxonomy" id="408172"/>
    <lineage>
        <taxon>unclassified sequences</taxon>
        <taxon>metagenomes</taxon>
        <taxon>ecological metagenomes</taxon>
    </lineage>
</organism>
<evidence type="ECO:0000313" key="2">
    <source>
        <dbReference type="EMBL" id="SVD94361.1"/>
    </source>
</evidence>
<feature type="region of interest" description="Disordered" evidence="1">
    <location>
        <begin position="1"/>
        <end position="28"/>
    </location>
</feature>
<proteinExistence type="predicted"/>
<dbReference type="AlphaFoldDB" id="A0A382ZFV6"/>
<reference evidence="2" key="1">
    <citation type="submission" date="2018-05" db="EMBL/GenBank/DDBJ databases">
        <authorList>
            <person name="Lanie J.A."/>
            <person name="Ng W.-L."/>
            <person name="Kazmierczak K.M."/>
            <person name="Andrzejewski T.M."/>
            <person name="Davidsen T.M."/>
            <person name="Wayne K.J."/>
            <person name="Tettelin H."/>
            <person name="Glass J.I."/>
            <person name="Rusch D."/>
            <person name="Podicherti R."/>
            <person name="Tsui H.-C.T."/>
            <person name="Winkler M.E."/>
        </authorList>
    </citation>
    <scope>NUCLEOTIDE SEQUENCE</scope>
</reference>
<dbReference type="EMBL" id="UINC01183552">
    <property type="protein sequence ID" value="SVD94361.1"/>
    <property type="molecule type" value="Genomic_DNA"/>
</dbReference>